<dbReference type="EMBL" id="BLKS01000001">
    <property type="protein sequence ID" value="GFG52285.1"/>
    <property type="molecule type" value="Genomic_DNA"/>
</dbReference>
<reference evidence="1" key="3">
    <citation type="submission" date="2020-02" db="EMBL/GenBank/DDBJ databases">
        <authorList>
            <person name="Matsumoto Y."/>
            <person name="Motooka D."/>
            <person name="Nakamura S."/>
        </authorList>
    </citation>
    <scope>NUCLEOTIDE SEQUENCE</scope>
    <source>
        <strain evidence="1">JCM 6377</strain>
    </source>
</reference>
<dbReference type="AlphaFoldDB" id="A0A2A7NA06"/>
<proteinExistence type="predicted"/>
<dbReference type="RefSeq" id="WP_097939098.1">
    <property type="nucleotide sequence ID" value="NZ_BLKS01000001.1"/>
</dbReference>
<evidence type="ECO:0000313" key="3">
    <source>
        <dbReference type="Proteomes" id="UP000220914"/>
    </source>
</evidence>
<evidence type="ECO:0000313" key="4">
    <source>
        <dbReference type="Proteomes" id="UP000465302"/>
    </source>
</evidence>
<evidence type="ECO:0000313" key="2">
    <source>
        <dbReference type="EMBL" id="PEG40875.1"/>
    </source>
</evidence>
<organism evidence="2 3">
    <name type="scientific">Mycolicibacterium agri</name>
    <name type="common">Mycobacterium agri</name>
    <dbReference type="NCBI Taxonomy" id="36811"/>
    <lineage>
        <taxon>Bacteria</taxon>
        <taxon>Bacillati</taxon>
        <taxon>Actinomycetota</taxon>
        <taxon>Actinomycetes</taxon>
        <taxon>Mycobacteriales</taxon>
        <taxon>Mycobacteriaceae</taxon>
        <taxon>Mycolicibacterium</taxon>
    </lineage>
</organism>
<accession>A0A2A7NA06</accession>
<comment type="caution">
    <text evidence="2">The sequence shown here is derived from an EMBL/GenBank/DDBJ whole genome shotgun (WGS) entry which is preliminary data.</text>
</comment>
<reference evidence="2 3" key="1">
    <citation type="submission" date="2017-10" db="EMBL/GenBank/DDBJ databases">
        <title>The new phylogeny of genus Mycobacterium.</title>
        <authorList>
            <person name="Tortoli E."/>
            <person name="Trovato A."/>
            <person name="Cirillo D.M."/>
        </authorList>
    </citation>
    <scope>NUCLEOTIDE SEQUENCE [LARGE SCALE GENOMIC DNA]</scope>
    <source>
        <strain evidence="2 3">CCUG37673</strain>
    </source>
</reference>
<reference evidence="1 4" key="2">
    <citation type="journal article" date="2019" name="Emerg. Microbes Infect.">
        <title>Comprehensive subspecies identification of 175 nontuberculous mycobacteria species based on 7547 genomic profiles.</title>
        <authorList>
            <person name="Matsumoto Y."/>
            <person name="Kinjo T."/>
            <person name="Motooka D."/>
            <person name="Nabeya D."/>
            <person name="Jung N."/>
            <person name="Uechi K."/>
            <person name="Horii T."/>
            <person name="Iida T."/>
            <person name="Fujita J."/>
            <person name="Nakamura S."/>
        </authorList>
    </citation>
    <scope>NUCLEOTIDE SEQUENCE [LARGE SCALE GENOMIC DNA]</scope>
    <source>
        <strain evidence="1 4">JCM 6377</strain>
    </source>
</reference>
<keyword evidence="3" id="KW-1185">Reference proteome</keyword>
<sequence>MGDDVAAPDYDDVKQLLLIEGLQDWIHLSEIHSNFGFINHTSKRPIAEIQQLTLRLIRELVSEGLFVLGVPQKSAPGGFRKWDTPLDEAMAMIERKYVTNFEDRWGWVTCAWLALTEKGKTLAQERYHADDP</sequence>
<dbReference type="EMBL" id="PDCP01000008">
    <property type="protein sequence ID" value="PEG40875.1"/>
    <property type="molecule type" value="Genomic_DNA"/>
</dbReference>
<dbReference type="Proteomes" id="UP000465302">
    <property type="component" value="Unassembled WGS sequence"/>
</dbReference>
<dbReference type="Proteomes" id="UP000220914">
    <property type="component" value="Unassembled WGS sequence"/>
</dbReference>
<name>A0A2A7NA06_MYCAG</name>
<gene>
    <name evidence="2" type="ORF">CQY20_06250</name>
    <name evidence="1" type="ORF">MAGR_37260</name>
</gene>
<dbReference type="OrthoDB" id="4640995at2"/>
<protein>
    <submittedName>
        <fullName evidence="2">Uncharacterized protein</fullName>
    </submittedName>
</protein>
<evidence type="ECO:0000313" key="1">
    <source>
        <dbReference type="EMBL" id="GFG52285.1"/>
    </source>
</evidence>